<dbReference type="AlphaFoldDB" id="A0A4C1XV68"/>
<evidence type="ECO:0000313" key="3">
    <source>
        <dbReference type="Proteomes" id="UP000299102"/>
    </source>
</evidence>
<accession>A0A4C1XV68</accession>
<evidence type="ECO:0000256" key="1">
    <source>
        <dbReference type="SAM" id="MobiDB-lite"/>
    </source>
</evidence>
<proteinExistence type="predicted"/>
<feature type="region of interest" description="Disordered" evidence="1">
    <location>
        <begin position="94"/>
        <end position="113"/>
    </location>
</feature>
<sequence length="122" mass="14139">MYVNKLQRHVIGRECGESDALAQRDELPEVFETALTDLAKHVYIAQRNAFKRDVPASMRRRKRPNARTPLFYCVIAQLSSQLISLYRPGRFNIKKKHGKRHSRQSGSSPVRAERRIALTYES</sequence>
<organism evidence="2 3">
    <name type="scientific">Eumeta variegata</name>
    <name type="common">Bagworm moth</name>
    <name type="synonym">Eumeta japonica</name>
    <dbReference type="NCBI Taxonomy" id="151549"/>
    <lineage>
        <taxon>Eukaryota</taxon>
        <taxon>Metazoa</taxon>
        <taxon>Ecdysozoa</taxon>
        <taxon>Arthropoda</taxon>
        <taxon>Hexapoda</taxon>
        <taxon>Insecta</taxon>
        <taxon>Pterygota</taxon>
        <taxon>Neoptera</taxon>
        <taxon>Endopterygota</taxon>
        <taxon>Lepidoptera</taxon>
        <taxon>Glossata</taxon>
        <taxon>Ditrysia</taxon>
        <taxon>Tineoidea</taxon>
        <taxon>Psychidae</taxon>
        <taxon>Oiketicinae</taxon>
        <taxon>Eumeta</taxon>
    </lineage>
</organism>
<keyword evidence="3" id="KW-1185">Reference proteome</keyword>
<feature type="compositionally biased region" description="Basic residues" evidence="1">
    <location>
        <begin position="94"/>
        <end position="103"/>
    </location>
</feature>
<protein>
    <submittedName>
        <fullName evidence="2">Uncharacterized protein</fullName>
    </submittedName>
</protein>
<reference evidence="2 3" key="1">
    <citation type="journal article" date="2019" name="Commun. Biol.">
        <title>The bagworm genome reveals a unique fibroin gene that provides high tensile strength.</title>
        <authorList>
            <person name="Kono N."/>
            <person name="Nakamura H."/>
            <person name="Ohtoshi R."/>
            <person name="Tomita M."/>
            <person name="Numata K."/>
            <person name="Arakawa K."/>
        </authorList>
    </citation>
    <scope>NUCLEOTIDE SEQUENCE [LARGE SCALE GENOMIC DNA]</scope>
</reference>
<name>A0A4C1XV68_EUMVA</name>
<comment type="caution">
    <text evidence="2">The sequence shown here is derived from an EMBL/GenBank/DDBJ whole genome shotgun (WGS) entry which is preliminary data.</text>
</comment>
<gene>
    <name evidence="2" type="ORF">EVAR_49342_1</name>
</gene>
<dbReference type="EMBL" id="BGZK01000984">
    <property type="protein sequence ID" value="GBP67448.1"/>
    <property type="molecule type" value="Genomic_DNA"/>
</dbReference>
<evidence type="ECO:0000313" key="2">
    <source>
        <dbReference type="EMBL" id="GBP67448.1"/>
    </source>
</evidence>
<dbReference type="Proteomes" id="UP000299102">
    <property type="component" value="Unassembled WGS sequence"/>
</dbReference>